<feature type="domain" description="Core-binding (CB)" evidence="7">
    <location>
        <begin position="142"/>
        <end position="226"/>
    </location>
</feature>
<dbReference type="PANTHER" id="PTHR30349:SF41">
    <property type="entry name" value="INTEGRASE_RECOMBINASE PROTEIN MJ0367-RELATED"/>
    <property type="match status" value="1"/>
</dbReference>
<dbReference type="EMBL" id="NJGV01000039">
    <property type="protein sequence ID" value="OWY31838.1"/>
    <property type="molecule type" value="Genomic_DNA"/>
</dbReference>
<evidence type="ECO:0000256" key="3">
    <source>
        <dbReference type="ARBA" id="ARBA00023125"/>
    </source>
</evidence>
<keyword evidence="9" id="KW-1185">Reference proteome</keyword>
<dbReference type="InterPro" id="IPR002104">
    <property type="entry name" value="Integrase_catalytic"/>
</dbReference>
<name>A0A225SMA6_9BURK</name>
<dbReference type="Gene3D" id="1.10.150.130">
    <property type="match status" value="1"/>
</dbReference>
<sequence>MPQIKAPRLYLNRCGVYYFRLKTKDKDRKVSLRTKCPVTANIVALQLNAVIERGRAMNNKSNNPDIGDFNFNLDDIHKYEIEFRGAKIKADGPEDHARAMDALKQMEAVLPQEEPTTTQQRAKAEQQILAEVVAQAQQRQSPKVSKVAAEWIVERRLKNSARTVDAKEYHFKDFIEVGLKGSDPQVNELDKADIVAYKSALLKSGQAGKTIDNKLMTLTDFFKYALNQGAYTRHTSNPVTGLYVLTKKERIEKTESYEPFAKDELAVLFEPSAYKAAMKAPDLYWGPLIGIYTGMRISEVAQIRCEDVIQAENGVHYIYVYQSKTANGIRKVPICDALLQLGFLDYVEEVRQAGAKRIFPHRSFVNGSYSKRLSEELLKYLKTRKIKKTDDHKSFHSFRVNVITQLANNGISATLASRVVGHGTEKGMDVHLGYVRDLPDLKNVVDSLVWPIDFHGLRYQGEFGSFIANKKKWAD</sequence>
<protein>
    <recommendedName>
        <fullName evidence="10">Integrase</fullName>
    </recommendedName>
</protein>
<dbReference type="PROSITE" id="PS51900">
    <property type="entry name" value="CB"/>
    <property type="match status" value="1"/>
</dbReference>
<evidence type="ECO:0000313" key="9">
    <source>
        <dbReference type="Proteomes" id="UP000214747"/>
    </source>
</evidence>
<evidence type="ECO:0000259" key="7">
    <source>
        <dbReference type="PROSITE" id="PS51900"/>
    </source>
</evidence>
<organism evidence="8 9">
    <name type="scientific">Herbaspirillum aquaticum</name>
    <dbReference type="NCBI Taxonomy" id="568783"/>
    <lineage>
        <taxon>Bacteria</taxon>
        <taxon>Pseudomonadati</taxon>
        <taxon>Pseudomonadota</taxon>
        <taxon>Betaproteobacteria</taxon>
        <taxon>Burkholderiales</taxon>
        <taxon>Oxalobacteraceae</taxon>
        <taxon>Herbaspirillum</taxon>
    </lineage>
</organism>
<evidence type="ECO:0000256" key="1">
    <source>
        <dbReference type="ARBA" id="ARBA00008857"/>
    </source>
</evidence>
<evidence type="ECO:0000256" key="4">
    <source>
        <dbReference type="ARBA" id="ARBA00023172"/>
    </source>
</evidence>
<gene>
    <name evidence="8" type="ORF">CEJ45_24100</name>
</gene>
<dbReference type="InterPro" id="IPR013762">
    <property type="entry name" value="Integrase-like_cat_sf"/>
</dbReference>
<reference evidence="8 9" key="1">
    <citation type="journal article" date="2010" name="Int. J. Syst. Evol. Microbiol.">
        <title>Reclassification of Herbaspirillum putei as a later heterotypic synonym of Herbaspirillum huttiense, with the description of H. huttiense subsp. huttiense subsp. nov. and H. huttiense subsp. putei subsp. nov., comb. nov., and description of Herbaspirillum aquaticum sp. nov.</title>
        <authorList>
            <person name="Dobritsa A.P."/>
            <person name="Reddy M.C."/>
            <person name="Samadpour M."/>
        </authorList>
    </citation>
    <scope>NUCLEOTIDE SEQUENCE [LARGE SCALE GENOMIC DNA]</scope>
    <source>
        <strain evidence="8 9">IEH 4430</strain>
    </source>
</reference>
<comment type="caution">
    <text evidence="8">The sequence shown here is derived from an EMBL/GenBank/DDBJ whole genome shotgun (WGS) entry which is preliminary data.</text>
</comment>
<dbReference type="InterPro" id="IPR044068">
    <property type="entry name" value="CB"/>
</dbReference>
<evidence type="ECO:0000256" key="2">
    <source>
        <dbReference type="ARBA" id="ARBA00022908"/>
    </source>
</evidence>
<accession>A0A225SMA6</accession>
<dbReference type="GO" id="GO:0015074">
    <property type="term" value="P:DNA integration"/>
    <property type="evidence" value="ECO:0007669"/>
    <property type="project" value="UniProtKB-KW"/>
</dbReference>
<dbReference type="RefSeq" id="WP_088757511.1">
    <property type="nucleotide sequence ID" value="NZ_NJGV01000039.1"/>
</dbReference>
<keyword evidence="2" id="KW-0229">DNA integration</keyword>
<dbReference type="SUPFAM" id="SSF56349">
    <property type="entry name" value="DNA breaking-rejoining enzymes"/>
    <property type="match status" value="1"/>
</dbReference>
<evidence type="ECO:0000313" key="8">
    <source>
        <dbReference type="EMBL" id="OWY31838.1"/>
    </source>
</evidence>
<dbReference type="Gene3D" id="1.10.443.10">
    <property type="entry name" value="Intergrase catalytic core"/>
    <property type="match status" value="1"/>
</dbReference>
<dbReference type="Pfam" id="PF00589">
    <property type="entry name" value="Phage_integrase"/>
    <property type="match status" value="1"/>
</dbReference>
<dbReference type="GO" id="GO:0006310">
    <property type="term" value="P:DNA recombination"/>
    <property type="evidence" value="ECO:0007669"/>
    <property type="project" value="UniProtKB-KW"/>
</dbReference>
<dbReference type="Proteomes" id="UP000214747">
    <property type="component" value="Unassembled WGS sequence"/>
</dbReference>
<evidence type="ECO:0000256" key="5">
    <source>
        <dbReference type="PROSITE-ProRule" id="PRU01248"/>
    </source>
</evidence>
<keyword evidence="3 5" id="KW-0238">DNA-binding</keyword>
<dbReference type="AlphaFoldDB" id="A0A225SMA6"/>
<feature type="domain" description="Tyr recombinase" evidence="6">
    <location>
        <begin position="252"/>
        <end position="446"/>
    </location>
</feature>
<proteinExistence type="inferred from homology"/>
<dbReference type="GO" id="GO:0003677">
    <property type="term" value="F:DNA binding"/>
    <property type="evidence" value="ECO:0007669"/>
    <property type="project" value="UniProtKB-UniRule"/>
</dbReference>
<dbReference type="InterPro" id="IPR050090">
    <property type="entry name" value="Tyrosine_recombinase_XerCD"/>
</dbReference>
<comment type="similarity">
    <text evidence="1">Belongs to the 'phage' integrase family.</text>
</comment>
<evidence type="ECO:0000259" key="6">
    <source>
        <dbReference type="PROSITE" id="PS51898"/>
    </source>
</evidence>
<dbReference type="InterPro" id="IPR011010">
    <property type="entry name" value="DNA_brk_join_enz"/>
</dbReference>
<dbReference type="CDD" id="cd01184">
    <property type="entry name" value="INT_C_like_1"/>
    <property type="match status" value="1"/>
</dbReference>
<keyword evidence="4" id="KW-0233">DNA recombination</keyword>
<dbReference type="PANTHER" id="PTHR30349">
    <property type="entry name" value="PHAGE INTEGRASE-RELATED"/>
    <property type="match status" value="1"/>
</dbReference>
<evidence type="ECO:0008006" key="10">
    <source>
        <dbReference type="Google" id="ProtNLM"/>
    </source>
</evidence>
<dbReference type="InterPro" id="IPR010998">
    <property type="entry name" value="Integrase_recombinase_N"/>
</dbReference>
<dbReference type="PROSITE" id="PS51898">
    <property type="entry name" value="TYR_RECOMBINASE"/>
    <property type="match status" value="1"/>
</dbReference>